<dbReference type="GO" id="GO:0004350">
    <property type="term" value="F:glutamate-5-semialdehyde dehydrogenase activity"/>
    <property type="evidence" value="ECO:0007669"/>
    <property type="project" value="UniProtKB-UniRule"/>
</dbReference>
<dbReference type="PANTHER" id="PTHR11063">
    <property type="entry name" value="GLUTAMATE SEMIALDEHYDE DEHYDROGENASE"/>
    <property type="match status" value="1"/>
</dbReference>
<dbReference type="NCBIfam" id="TIGR00407">
    <property type="entry name" value="proA"/>
    <property type="match status" value="1"/>
</dbReference>
<keyword evidence="4 7" id="KW-0521">NADP</keyword>
<dbReference type="OrthoDB" id="9809970at2"/>
<dbReference type="Gene3D" id="3.40.605.10">
    <property type="entry name" value="Aldehyde Dehydrogenase, Chain A, domain 1"/>
    <property type="match status" value="1"/>
</dbReference>
<keyword evidence="2 7" id="KW-0028">Amino-acid biosynthesis</keyword>
<protein>
    <recommendedName>
        <fullName evidence="7">Gamma-glutamyl phosphate reductase</fullName>
        <shortName evidence="7">GPR</shortName>
        <ecNumber evidence="7">1.2.1.41</ecNumber>
    </recommendedName>
    <alternativeName>
        <fullName evidence="7">Glutamate-5-semialdehyde dehydrogenase</fullName>
    </alternativeName>
    <alternativeName>
        <fullName evidence="7">Glutamyl-gamma-semialdehyde dehydrogenase</fullName>
        <shortName evidence="7">GSA dehydrogenase</shortName>
    </alternativeName>
</protein>
<evidence type="ECO:0000256" key="6">
    <source>
        <dbReference type="ARBA" id="ARBA00049024"/>
    </source>
</evidence>
<dbReference type="Gene3D" id="3.40.309.10">
    <property type="entry name" value="Aldehyde Dehydrogenase, Chain A, domain 2"/>
    <property type="match status" value="1"/>
</dbReference>
<comment type="function">
    <text evidence="7">Catalyzes the NADPH-dependent reduction of L-glutamate 5-phosphate into L-glutamate 5-semialdehyde and phosphate. The product spontaneously undergoes cyclization to form 1-pyrroline-5-carboxylate.</text>
</comment>
<dbReference type="RefSeq" id="WP_045750718.1">
    <property type="nucleotide sequence ID" value="NZ_LN794158.1"/>
</dbReference>
<evidence type="ECO:0000256" key="7">
    <source>
        <dbReference type="HAMAP-Rule" id="MF_00412"/>
    </source>
</evidence>
<dbReference type="InterPro" id="IPR016163">
    <property type="entry name" value="Ald_DH_C"/>
</dbReference>
<evidence type="ECO:0000256" key="3">
    <source>
        <dbReference type="ARBA" id="ARBA00022650"/>
    </source>
</evidence>
<dbReference type="Proteomes" id="UP000056322">
    <property type="component" value="Chromosome 1"/>
</dbReference>
<sequence length="418" mass="44688">MDIKSYMHNVGVEARNASRAMAKAETNTKNLALTTIAKAILREKDALLAANQQDLAAAKAAGMEAAMLDRLTLTEKSIATMAEGLQQIASLADPIGEISDMKYRPSGIQIGKMRVPLGVIGIIYEARPNVTVDAAGLCIKSGNATILRGGSEAIHCNQALAKLVHEGLAAAGLPKAAVQVVETTDRAAVGELITMKEFVDVIVPRGGKGLIERISADARIPVIKHLDGNCHVYVDDEADFEKAIRIVENSKTQRLGTCNTTESLLVARSVSHSMLPKIAEMLISKGIEIRGCAETCALVPAAKKASEEDFYTEYLDAIISCKVVEGLDEAIAHINQHSSQHTEAIVTENYTKARRFLREVDSSSVMVNASTRFADGFEYGLGAEIGISTDKLHARGPVGLDGLTSLKYIVLGDGHVRA</sequence>
<dbReference type="PANTHER" id="PTHR11063:SF8">
    <property type="entry name" value="DELTA-1-PYRROLINE-5-CARBOXYLATE SYNTHASE"/>
    <property type="match status" value="1"/>
</dbReference>
<dbReference type="EC" id="1.2.1.41" evidence="7"/>
<dbReference type="CDD" id="cd07079">
    <property type="entry name" value="ALDH_F18-19_ProA-GPR"/>
    <property type="match status" value="1"/>
</dbReference>
<dbReference type="SUPFAM" id="SSF53720">
    <property type="entry name" value="ALDH-like"/>
    <property type="match status" value="1"/>
</dbReference>
<dbReference type="UniPathway" id="UPA00098">
    <property type="reaction ID" value="UER00360"/>
</dbReference>
<keyword evidence="7" id="KW-0963">Cytoplasm</keyword>
<keyword evidence="10" id="KW-1185">Reference proteome</keyword>
<dbReference type="AlphaFoldDB" id="A0A0B7IWI6"/>
<dbReference type="KEGG" id="mbac:BN1209_0398"/>
<comment type="subcellular location">
    <subcellularLocation>
        <location evidence="7">Cytoplasm</location>
    </subcellularLocation>
</comment>
<proteinExistence type="inferred from homology"/>
<gene>
    <name evidence="7 9" type="primary">proA</name>
    <name evidence="9" type="ORF">BN1209_0398</name>
</gene>
<dbReference type="GO" id="GO:0005737">
    <property type="term" value="C:cytoplasm"/>
    <property type="evidence" value="ECO:0007669"/>
    <property type="project" value="UniProtKB-SubCell"/>
</dbReference>
<dbReference type="NCBIfam" id="NF001221">
    <property type="entry name" value="PRK00197.1"/>
    <property type="match status" value="1"/>
</dbReference>
<keyword evidence="3 7" id="KW-0641">Proline biosynthesis</keyword>
<feature type="domain" description="Aldehyde dehydrogenase" evidence="8">
    <location>
        <begin position="14"/>
        <end position="281"/>
    </location>
</feature>
<dbReference type="EMBL" id="LN794158">
    <property type="protein sequence ID" value="CEN55447.1"/>
    <property type="molecule type" value="Genomic_DNA"/>
</dbReference>
<comment type="similarity">
    <text evidence="7">Belongs to the gamma-glutamyl phosphate reductase family.</text>
</comment>
<dbReference type="PROSITE" id="PS01223">
    <property type="entry name" value="PROA"/>
    <property type="match status" value="1"/>
</dbReference>
<organism evidence="9 10">
    <name type="scientific">Candidatus Methylopumilus turicensis</name>
    <dbReference type="NCBI Taxonomy" id="1581680"/>
    <lineage>
        <taxon>Bacteria</taxon>
        <taxon>Pseudomonadati</taxon>
        <taxon>Pseudomonadota</taxon>
        <taxon>Betaproteobacteria</taxon>
        <taxon>Nitrosomonadales</taxon>
        <taxon>Methylophilaceae</taxon>
        <taxon>Candidatus Methylopumilus</taxon>
    </lineage>
</organism>
<dbReference type="InterPro" id="IPR016161">
    <property type="entry name" value="Ald_DH/histidinol_DH"/>
</dbReference>
<dbReference type="InterPro" id="IPR016162">
    <property type="entry name" value="Ald_DH_N"/>
</dbReference>
<dbReference type="InterPro" id="IPR020593">
    <property type="entry name" value="G-glutamylP_reductase_CS"/>
</dbReference>
<dbReference type="HOGENOM" id="CLU_030231_0_0_4"/>
<dbReference type="STRING" id="1581680.BN1209_0398"/>
<dbReference type="GO" id="GO:0050661">
    <property type="term" value="F:NADP binding"/>
    <property type="evidence" value="ECO:0007669"/>
    <property type="project" value="InterPro"/>
</dbReference>
<evidence type="ECO:0000256" key="4">
    <source>
        <dbReference type="ARBA" id="ARBA00022857"/>
    </source>
</evidence>
<evidence type="ECO:0000256" key="5">
    <source>
        <dbReference type="ARBA" id="ARBA00023002"/>
    </source>
</evidence>
<dbReference type="GO" id="GO:0055129">
    <property type="term" value="P:L-proline biosynthetic process"/>
    <property type="evidence" value="ECO:0007669"/>
    <property type="project" value="UniProtKB-UniRule"/>
</dbReference>
<accession>A0A0B7IWI6</accession>
<dbReference type="InterPro" id="IPR015590">
    <property type="entry name" value="Aldehyde_DH_dom"/>
</dbReference>
<dbReference type="PIRSF" id="PIRSF000151">
    <property type="entry name" value="GPR"/>
    <property type="match status" value="1"/>
</dbReference>
<evidence type="ECO:0000313" key="9">
    <source>
        <dbReference type="EMBL" id="CEN55447.1"/>
    </source>
</evidence>
<comment type="catalytic activity">
    <reaction evidence="6 7">
        <text>L-glutamate 5-semialdehyde + phosphate + NADP(+) = L-glutamyl 5-phosphate + NADPH + H(+)</text>
        <dbReference type="Rhea" id="RHEA:19541"/>
        <dbReference type="ChEBI" id="CHEBI:15378"/>
        <dbReference type="ChEBI" id="CHEBI:43474"/>
        <dbReference type="ChEBI" id="CHEBI:57783"/>
        <dbReference type="ChEBI" id="CHEBI:58066"/>
        <dbReference type="ChEBI" id="CHEBI:58274"/>
        <dbReference type="ChEBI" id="CHEBI:58349"/>
        <dbReference type="EC" id="1.2.1.41"/>
    </reaction>
</comment>
<dbReference type="Pfam" id="PF00171">
    <property type="entry name" value="Aldedh"/>
    <property type="match status" value="1"/>
</dbReference>
<dbReference type="HAMAP" id="MF_00412">
    <property type="entry name" value="ProA"/>
    <property type="match status" value="1"/>
</dbReference>
<dbReference type="FunFam" id="3.40.309.10:FF:000006">
    <property type="entry name" value="Gamma-glutamyl phosphate reductase"/>
    <property type="match status" value="1"/>
</dbReference>
<name>A0A0B7IWI6_9PROT</name>
<dbReference type="InterPro" id="IPR000965">
    <property type="entry name" value="GPR_dom"/>
</dbReference>
<evidence type="ECO:0000256" key="1">
    <source>
        <dbReference type="ARBA" id="ARBA00004985"/>
    </source>
</evidence>
<evidence type="ECO:0000313" key="10">
    <source>
        <dbReference type="Proteomes" id="UP000056322"/>
    </source>
</evidence>
<evidence type="ECO:0000259" key="8">
    <source>
        <dbReference type="Pfam" id="PF00171"/>
    </source>
</evidence>
<reference evidence="10" key="1">
    <citation type="submission" date="2014-12" db="EMBL/GenBank/DDBJ databases">
        <authorList>
            <person name="Salcher M.M."/>
        </authorList>
    </citation>
    <scope>NUCLEOTIDE SEQUENCE [LARGE SCALE GENOMIC DNA]</scope>
    <source>
        <strain evidence="10">MMS-10A-171</strain>
    </source>
</reference>
<evidence type="ECO:0000256" key="2">
    <source>
        <dbReference type="ARBA" id="ARBA00022605"/>
    </source>
</evidence>
<keyword evidence="5 7" id="KW-0560">Oxidoreductase</keyword>
<comment type="pathway">
    <text evidence="1 7">Amino-acid biosynthesis; L-proline biosynthesis; L-glutamate 5-semialdehyde from L-glutamate: step 2/2.</text>
</comment>
<dbReference type="InterPro" id="IPR012134">
    <property type="entry name" value="Glu-5-SA_DH"/>
</dbReference>